<feature type="compositionally biased region" description="Basic and acidic residues" evidence="1">
    <location>
        <begin position="57"/>
        <end position="68"/>
    </location>
</feature>
<keyword evidence="5" id="KW-1185">Reference proteome</keyword>
<feature type="transmembrane region" description="Helical" evidence="2">
    <location>
        <begin position="15"/>
        <end position="33"/>
    </location>
</feature>
<dbReference type="OrthoDB" id="1739886at2759"/>
<dbReference type="InterPro" id="IPR046796">
    <property type="entry name" value="Transposase_32_dom"/>
</dbReference>
<dbReference type="EMBL" id="BJWL01000018">
    <property type="protein sequence ID" value="GFZ06461.1"/>
    <property type="molecule type" value="Genomic_DNA"/>
</dbReference>
<evidence type="ECO:0000256" key="2">
    <source>
        <dbReference type="SAM" id="Phobius"/>
    </source>
</evidence>
<sequence length="332" mass="37421">MARFLVESNPISSTSLWDLLLAIVLIAILFGMVTKRAAKKRAKGSEEGTSRAEGNLESEKDKTQEVKYKKAQAKKKQEAWHTSLLARGVTCERQVLREQIDNPGVIRILSNRGLSFFFEQVDGYYRSVVIEFYKYMKISSSGNKITRKVRGIDVAVTPNIIASYLSYVRPTARNVQYLHKDFPSLFDVQYAEAIYENPEEFVAGEKLRLGKFKAEYKLMTKVIHYNLSLRGSKKLLKLAEAEFLYVMMNPAIVVDFAQYIWNEMAAFKEHPPKNANLPFVKMVTSLCASTGVPFWVDKIAKPPVGPLTIGSVNKSRAMSRASTSESIPQNAA</sequence>
<keyword evidence="2" id="KW-0472">Membrane</keyword>
<feature type="region of interest" description="Disordered" evidence="1">
    <location>
        <begin position="41"/>
        <end position="68"/>
    </location>
</feature>
<proteinExistence type="predicted"/>
<reference evidence="4 5" key="1">
    <citation type="submission" date="2019-07" db="EMBL/GenBank/DDBJ databases">
        <title>De Novo Assembly of kiwifruit Actinidia rufa.</title>
        <authorList>
            <person name="Sugita-Konishi S."/>
            <person name="Sato K."/>
            <person name="Mori E."/>
            <person name="Abe Y."/>
            <person name="Kisaki G."/>
            <person name="Hamano K."/>
            <person name="Suezawa K."/>
            <person name="Otani M."/>
            <person name="Fukuda T."/>
            <person name="Manabe T."/>
            <person name="Gomi K."/>
            <person name="Tabuchi M."/>
            <person name="Akimitsu K."/>
            <person name="Kataoka I."/>
        </authorList>
    </citation>
    <scope>NUCLEOTIDE SEQUENCE [LARGE SCALE GENOMIC DNA]</scope>
    <source>
        <strain evidence="5">cv. Fuchu</strain>
    </source>
</reference>
<evidence type="ECO:0000259" key="3">
    <source>
        <dbReference type="Pfam" id="PF20167"/>
    </source>
</evidence>
<organism evidence="4 5">
    <name type="scientific">Actinidia rufa</name>
    <dbReference type="NCBI Taxonomy" id="165716"/>
    <lineage>
        <taxon>Eukaryota</taxon>
        <taxon>Viridiplantae</taxon>
        <taxon>Streptophyta</taxon>
        <taxon>Embryophyta</taxon>
        <taxon>Tracheophyta</taxon>
        <taxon>Spermatophyta</taxon>
        <taxon>Magnoliopsida</taxon>
        <taxon>eudicotyledons</taxon>
        <taxon>Gunneridae</taxon>
        <taxon>Pentapetalae</taxon>
        <taxon>asterids</taxon>
        <taxon>Ericales</taxon>
        <taxon>Actinidiaceae</taxon>
        <taxon>Actinidia</taxon>
    </lineage>
</organism>
<comment type="caution">
    <text evidence="4">The sequence shown here is derived from an EMBL/GenBank/DDBJ whole genome shotgun (WGS) entry which is preliminary data.</text>
</comment>
<protein>
    <recommendedName>
        <fullName evidence="3">Putative plant transposon protein domain-containing protein</fullName>
    </recommendedName>
</protein>
<dbReference type="Pfam" id="PF20167">
    <property type="entry name" value="Transposase_32"/>
    <property type="match status" value="1"/>
</dbReference>
<evidence type="ECO:0000313" key="4">
    <source>
        <dbReference type="EMBL" id="GFZ06461.1"/>
    </source>
</evidence>
<name>A0A7J0G6Q3_9ERIC</name>
<accession>A0A7J0G6Q3</accession>
<dbReference type="AlphaFoldDB" id="A0A7J0G6Q3"/>
<evidence type="ECO:0000313" key="5">
    <source>
        <dbReference type="Proteomes" id="UP000585474"/>
    </source>
</evidence>
<keyword evidence="2" id="KW-1133">Transmembrane helix</keyword>
<gene>
    <name evidence="4" type="ORF">Acr_18g0006310</name>
</gene>
<evidence type="ECO:0000256" key="1">
    <source>
        <dbReference type="SAM" id="MobiDB-lite"/>
    </source>
</evidence>
<keyword evidence="2" id="KW-0812">Transmembrane</keyword>
<feature type="domain" description="Putative plant transposon protein" evidence="3">
    <location>
        <begin position="111"/>
        <end position="293"/>
    </location>
</feature>
<dbReference type="Proteomes" id="UP000585474">
    <property type="component" value="Unassembled WGS sequence"/>
</dbReference>